<gene>
    <name evidence="5" type="ORF">HNP76_002551</name>
</gene>
<evidence type="ECO:0000313" key="5">
    <source>
        <dbReference type="EMBL" id="MBB5227155.1"/>
    </source>
</evidence>
<evidence type="ECO:0000256" key="2">
    <source>
        <dbReference type="ARBA" id="ARBA00022898"/>
    </source>
</evidence>
<dbReference type="GO" id="GO:0048472">
    <property type="term" value="F:threonine-phosphate decarboxylase activity"/>
    <property type="evidence" value="ECO:0007669"/>
    <property type="project" value="UniProtKB-EC"/>
</dbReference>
<sequence>MIQNSAKFFKNTDCSYFPCHTGLDEDCFNCLFCYCPLYSKNPCPGNATYIKKDDGRIIKRCTDCTFPHKAENYEKIMKLLRIKKEPVSGPEYHHGGEEGLAGCFIDFSVNTNPLGLQESVKSAIKDSIDSFEKYPDQNCSRLRAKIAEWKSLKAEEIVCGNGASELISLTVNAICPKDALIIAPTFSGYERALKICDCRIHYHLTKEEDNFAIAESLFDTIQKTSPDMIFLCNPNNPTGRMINPGLFARLLCLCEEKGIFLFVDECFIDFTERIEESALRLTGKSSHLIVLNAFTKIFSMAGLRLGYLVSSNQGLIQKINSLRPEWNVSEIAQLAGRAALSENDYIQKTLDLIKEERIYLSKELKALGFKVCQGEANFILFEQGTFAAENLSKILKEKGILIRNCSNFMGLGGNFYRIAIKSHEDNEKLIDTLRKLL</sequence>
<dbReference type="PANTHER" id="PTHR42885:SF1">
    <property type="entry name" value="THREONINE-PHOSPHATE DECARBOXYLASE"/>
    <property type="match status" value="1"/>
</dbReference>
<dbReference type="InterPro" id="IPR004839">
    <property type="entry name" value="Aminotransferase_I/II_large"/>
</dbReference>
<dbReference type="GO" id="GO:0030170">
    <property type="term" value="F:pyridoxal phosphate binding"/>
    <property type="evidence" value="ECO:0007669"/>
    <property type="project" value="InterPro"/>
</dbReference>
<dbReference type="InterPro" id="IPR015422">
    <property type="entry name" value="PyrdxlP-dep_Trfase_small"/>
</dbReference>
<evidence type="ECO:0000259" key="3">
    <source>
        <dbReference type="Pfam" id="PF00155"/>
    </source>
</evidence>
<feature type="domain" description="Aminotransferase class I/classII large" evidence="3">
    <location>
        <begin position="105"/>
        <end position="433"/>
    </location>
</feature>
<feature type="domain" description="Cysteine-rich small" evidence="4">
    <location>
        <begin position="7"/>
        <end position="80"/>
    </location>
</feature>
<comment type="cofactor">
    <cofactor evidence="1">
        <name>pyridoxal 5'-phosphate</name>
        <dbReference type="ChEBI" id="CHEBI:597326"/>
    </cofactor>
</comment>
<proteinExistence type="predicted"/>
<dbReference type="InterPro" id="IPR007212">
    <property type="entry name" value="Zf-like"/>
</dbReference>
<reference evidence="5 6" key="1">
    <citation type="submission" date="2020-08" db="EMBL/GenBank/DDBJ databases">
        <title>Genomic Encyclopedia of Type Strains, Phase IV (KMG-IV): sequencing the most valuable type-strain genomes for metagenomic binning, comparative biology and taxonomic classification.</title>
        <authorList>
            <person name="Goeker M."/>
        </authorList>
    </citation>
    <scope>NUCLEOTIDE SEQUENCE [LARGE SCALE GENOMIC DNA]</scope>
    <source>
        <strain evidence="5 6">DSM 103462</strain>
    </source>
</reference>
<accession>A0A7W8GB75</accession>
<name>A0A7W8GB75_9SPIR</name>
<keyword evidence="6" id="KW-1185">Reference proteome</keyword>
<keyword evidence="2" id="KW-0663">Pyridoxal phosphate</keyword>
<keyword evidence="5" id="KW-0456">Lyase</keyword>
<protein>
    <submittedName>
        <fullName evidence="5">Threonine-phosphate decarboxylase</fullName>
        <ecNumber evidence="5">4.1.1.81</ecNumber>
    </submittedName>
</protein>
<evidence type="ECO:0000256" key="1">
    <source>
        <dbReference type="ARBA" id="ARBA00001933"/>
    </source>
</evidence>
<evidence type="ECO:0000259" key="4">
    <source>
        <dbReference type="Pfam" id="PF04071"/>
    </source>
</evidence>
<organism evidence="5 6">
    <name type="scientific">Treponema ruminis</name>
    <dbReference type="NCBI Taxonomy" id="744515"/>
    <lineage>
        <taxon>Bacteria</taxon>
        <taxon>Pseudomonadati</taxon>
        <taxon>Spirochaetota</taxon>
        <taxon>Spirochaetia</taxon>
        <taxon>Spirochaetales</taxon>
        <taxon>Treponemataceae</taxon>
        <taxon>Treponema</taxon>
    </lineage>
</organism>
<dbReference type="Gene3D" id="3.90.1150.10">
    <property type="entry name" value="Aspartate Aminotransferase, domain 1"/>
    <property type="match status" value="1"/>
</dbReference>
<dbReference type="CDD" id="cd00609">
    <property type="entry name" value="AAT_like"/>
    <property type="match status" value="1"/>
</dbReference>
<dbReference type="EC" id="4.1.1.81" evidence="5"/>
<dbReference type="Pfam" id="PF00155">
    <property type="entry name" value="Aminotran_1_2"/>
    <property type="match status" value="1"/>
</dbReference>
<dbReference type="PANTHER" id="PTHR42885">
    <property type="entry name" value="HISTIDINOL-PHOSPHATE AMINOTRANSFERASE-RELATED"/>
    <property type="match status" value="1"/>
</dbReference>
<dbReference type="EMBL" id="JACHFQ010000008">
    <property type="protein sequence ID" value="MBB5227155.1"/>
    <property type="molecule type" value="Genomic_DNA"/>
</dbReference>
<dbReference type="Proteomes" id="UP000518887">
    <property type="component" value="Unassembled WGS sequence"/>
</dbReference>
<dbReference type="AlphaFoldDB" id="A0A7W8GB75"/>
<comment type="caution">
    <text evidence="5">The sequence shown here is derived from an EMBL/GenBank/DDBJ whole genome shotgun (WGS) entry which is preliminary data.</text>
</comment>
<dbReference type="InterPro" id="IPR015421">
    <property type="entry name" value="PyrdxlP-dep_Trfase_major"/>
</dbReference>
<dbReference type="Gene3D" id="3.40.640.10">
    <property type="entry name" value="Type I PLP-dependent aspartate aminotransferase-like (Major domain)"/>
    <property type="match status" value="1"/>
</dbReference>
<dbReference type="InterPro" id="IPR015424">
    <property type="entry name" value="PyrdxlP-dep_Trfase"/>
</dbReference>
<dbReference type="SUPFAM" id="SSF53383">
    <property type="entry name" value="PLP-dependent transferases"/>
    <property type="match status" value="1"/>
</dbReference>
<evidence type="ECO:0000313" key="6">
    <source>
        <dbReference type="Proteomes" id="UP000518887"/>
    </source>
</evidence>
<dbReference type="RefSeq" id="WP_184661105.1">
    <property type="nucleotide sequence ID" value="NZ_JACHFQ010000008.1"/>
</dbReference>
<dbReference type="Pfam" id="PF04071">
    <property type="entry name" value="zf-like"/>
    <property type="match status" value="1"/>
</dbReference>